<protein>
    <recommendedName>
        <fullName evidence="3">Response regulatory domain-containing protein</fullName>
    </recommendedName>
</protein>
<evidence type="ECO:0000256" key="1">
    <source>
        <dbReference type="ARBA" id="ARBA00022553"/>
    </source>
</evidence>
<gene>
    <name evidence="4" type="ORF">GCM10022277_07690</name>
</gene>
<name>A0ABP7M5E4_9GAMM</name>
<reference evidence="5" key="1">
    <citation type="journal article" date="2019" name="Int. J. Syst. Evol. Microbiol.">
        <title>The Global Catalogue of Microorganisms (GCM) 10K type strain sequencing project: providing services to taxonomists for standard genome sequencing and annotation.</title>
        <authorList>
            <consortium name="The Broad Institute Genomics Platform"/>
            <consortium name="The Broad Institute Genome Sequencing Center for Infectious Disease"/>
            <person name="Wu L."/>
            <person name="Ma J."/>
        </authorList>
    </citation>
    <scope>NUCLEOTIDE SEQUENCE [LARGE SCALE GENOMIC DNA]</scope>
    <source>
        <strain evidence="5">JCM 17551</strain>
    </source>
</reference>
<feature type="modified residue" description="4-aspartylphosphate" evidence="2">
    <location>
        <position position="52"/>
    </location>
</feature>
<dbReference type="EMBL" id="BAABBN010000004">
    <property type="protein sequence ID" value="GAA3915525.1"/>
    <property type="molecule type" value="Genomic_DNA"/>
</dbReference>
<dbReference type="Gene3D" id="3.40.50.2300">
    <property type="match status" value="1"/>
</dbReference>
<dbReference type="SUPFAM" id="SSF52172">
    <property type="entry name" value="CheY-like"/>
    <property type="match status" value="1"/>
</dbReference>
<evidence type="ECO:0000256" key="2">
    <source>
        <dbReference type="PROSITE-ProRule" id="PRU00169"/>
    </source>
</evidence>
<dbReference type="PANTHER" id="PTHR44591:SF3">
    <property type="entry name" value="RESPONSE REGULATORY DOMAIN-CONTAINING PROTEIN"/>
    <property type="match status" value="1"/>
</dbReference>
<dbReference type="Proteomes" id="UP001501565">
    <property type="component" value="Unassembled WGS sequence"/>
</dbReference>
<accession>A0ABP7M5E4</accession>
<dbReference type="SMART" id="SM00448">
    <property type="entry name" value="REC"/>
    <property type="match status" value="1"/>
</dbReference>
<keyword evidence="5" id="KW-1185">Reference proteome</keyword>
<comment type="caution">
    <text evidence="4">The sequence shown here is derived from an EMBL/GenBank/DDBJ whole genome shotgun (WGS) entry which is preliminary data.</text>
</comment>
<dbReference type="InterPro" id="IPR011006">
    <property type="entry name" value="CheY-like_superfamily"/>
</dbReference>
<proteinExistence type="predicted"/>
<evidence type="ECO:0000313" key="5">
    <source>
        <dbReference type="Proteomes" id="UP001501565"/>
    </source>
</evidence>
<dbReference type="InterPro" id="IPR001789">
    <property type="entry name" value="Sig_transdc_resp-reg_receiver"/>
</dbReference>
<organism evidence="4 5">
    <name type="scientific">Litoribacillus peritrichatus</name>
    <dbReference type="NCBI Taxonomy" id="718191"/>
    <lineage>
        <taxon>Bacteria</taxon>
        <taxon>Pseudomonadati</taxon>
        <taxon>Pseudomonadota</taxon>
        <taxon>Gammaproteobacteria</taxon>
        <taxon>Oceanospirillales</taxon>
        <taxon>Oceanospirillaceae</taxon>
        <taxon>Litoribacillus</taxon>
    </lineage>
</organism>
<dbReference type="InterPro" id="IPR050595">
    <property type="entry name" value="Bact_response_regulator"/>
</dbReference>
<dbReference type="CDD" id="cd00156">
    <property type="entry name" value="REC"/>
    <property type="match status" value="1"/>
</dbReference>
<dbReference type="PANTHER" id="PTHR44591">
    <property type="entry name" value="STRESS RESPONSE REGULATOR PROTEIN 1"/>
    <property type="match status" value="1"/>
</dbReference>
<dbReference type="PROSITE" id="PS50110">
    <property type="entry name" value="RESPONSE_REGULATORY"/>
    <property type="match status" value="1"/>
</dbReference>
<dbReference type="Pfam" id="PF00072">
    <property type="entry name" value="Response_reg"/>
    <property type="match status" value="1"/>
</dbReference>
<evidence type="ECO:0000313" key="4">
    <source>
        <dbReference type="EMBL" id="GAA3915525.1"/>
    </source>
</evidence>
<feature type="domain" description="Response regulatory" evidence="3">
    <location>
        <begin position="3"/>
        <end position="126"/>
    </location>
</feature>
<dbReference type="RefSeq" id="WP_344795657.1">
    <property type="nucleotide sequence ID" value="NZ_BAABBN010000004.1"/>
</dbReference>
<sequence length="130" mass="14015">MAKILLVDDDPEFNSSLKQCLEFSGHDVITAFDGKQGLELFQQEQPDVLITDIIMPEIDGLELILKLATKTETNDYAFPCKVIAISGGGRFAGDNYLDCADAIGVDAIIAKPLSLIELDNTIKSLLGNAA</sequence>
<evidence type="ECO:0000259" key="3">
    <source>
        <dbReference type="PROSITE" id="PS50110"/>
    </source>
</evidence>
<keyword evidence="1 2" id="KW-0597">Phosphoprotein</keyword>